<keyword evidence="2" id="KW-1185">Reference proteome</keyword>
<name>A0A8S1L1S9_PARPR</name>
<dbReference type="AlphaFoldDB" id="A0A8S1L1S9"/>
<dbReference type="EMBL" id="CAJJDM010000026">
    <property type="protein sequence ID" value="CAD8058656.1"/>
    <property type="molecule type" value="Genomic_DNA"/>
</dbReference>
<proteinExistence type="predicted"/>
<dbReference type="Proteomes" id="UP000688137">
    <property type="component" value="Unassembled WGS sequence"/>
</dbReference>
<reference evidence="1" key="1">
    <citation type="submission" date="2021-01" db="EMBL/GenBank/DDBJ databases">
        <authorList>
            <consortium name="Genoscope - CEA"/>
            <person name="William W."/>
        </authorList>
    </citation>
    <scope>NUCLEOTIDE SEQUENCE</scope>
</reference>
<sequence length="292" mass="34602">MLEACGQGTQEQLKENYLFKGKIEITLSGFDIQIDRLLISSNEQFLALILSRGYNNVEEMHMLFIIYDLNTTKQISLGSWTSPGALNNRIQHEFDGHSKFFIQIQQDMVSIVNLQQKTLKNFLVVGVQKFLDIDDDNQIYLQLFQDGCLCVIKYSINQEQIMSYFAFGNNINSLKIMQNFIFIQEMILDSFYLCLYQKKNKKPFFPKKKIKLKSLNIQDFFILQNQFLVETYQQEEERKEVRLREIRSGKLSERMRILAGCFINWQQIKMMPFYSWKMKIIRYKNLTSSKAK</sequence>
<comment type="caution">
    <text evidence="1">The sequence shown here is derived from an EMBL/GenBank/DDBJ whole genome shotgun (WGS) entry which is preliminary data.</text>
</comment>
<evidence type="ECO:0000313" key="1">
    <source>
        <dbReference type="EMBL" id="CAD8058656.1"/>
    </source>
</evidence>
<gene>
    <name evidence="1" type="ORF">PPRIM_AZ9-3.1.T0270333</name>
</gene>
<accession>A0A8S1L1S9</accession>
<evidence type="ECO:0000313" key="2">
    <source>
        <dbReference type="Proteomes" id="UP000688137"/>
    </source>
</evidence>
<protein>
    <submittedName>
        <fullName evidence="1">Uncharacterized protein</fullName>
    </submittedName>
</protein>
<organism evidence="1 2">
    <name type="scientific">Paramecium primaurelia</name>
    <dbReference type="NCBI Taxonomy" id="5886"/>
    <lineage>
        <taxon>Eukaryota</taxon>
        <taxon>Sar</taxon>
        <taxon>Alveolata</taxon>
        <taxon>Ciliophora</taxon>
        <taxon>Intramacronucleata</taxon>
        <taxon>Oligohymenophorea</taxon>
        <taxon>Peniculida</taxon>
        <taxon>Parameciidae</taxon>
        <taxon>Paramecium</taxon>
    </lineage>
</organism>